<organism evidence="3 4">
    <name type="scientific">Chromobacterium alticapitis</name>
    <dbReference type="NCBI Taxonomy" id="2073169"/>
    <lineage>
        <taxon>Bacteria</taxon>
        <taxon>Pseudomonadati</taxon>
        <taxon>Pseudomonadota</taxon>
        <taxon>Betaproteobacteria</taxon>
        <taxon>Neisseriales</taxon>
        <taxon>Chromobacteriaceae</taxon>
        <taxon>Chromobacterium</taxon>
    </lineage>
</organism>
<comment type="caution">
    <text evidence="3">The sequence shown here is derived from an EMBL/GenBank/DDBJ whole genome shotgun (WGS) entry which is preliminary data.</text>
</comment>
<evidence type="ECO:0000313" key="3">
    <source>
        <dbReference type="EMBL" id="POZ63547.1"/>
    </source>
</evidence>
<evidence type="ECO:0000259" key="2">
    <source>
        <dbReference type="Pfam" id="PF09832"/>
    </source>
</evidence>
<evidence type="ECO:0000313" key="4">
    <source>
        <dbReference type="Proteomes" id="UP000237082"/>
    </source>
</evidence>
<dbReference type="AlphaFoldDB" id="A0A2S5DKH8"/>
<proteinExistence type="predicted"/>
<evidence type="ECO:0000256" key="1">
    <source>
        <dbReference type="SAM" id="SignalP"/>
    </source>
</evidence>
<gene>
    <name evidence="3" type="ORF">C2I19_02630</name>
</gene>
<dbReference type="EMBL" id="PQWB01000011">
    <property type="protein sequence ID" value="POZ63547.1"/>
    <property type="molecule type" value="Genomic_DNA"/>
</dbReference>
<protein>
    <recommendedName>
        <fullName evidence="2">DUF2059 domain-containing protein</fullName>
    </recommendedName>
</protein>
<name>A0A2S5DKH8_9NEIS</name>
<feature type="domain" description="DUF2059" evidence="2">
    <location>
        <begin position="102"/>
        <end position="154"/>
    </location>
</feature>
<keyword evidence="1" id="KW-0732">Signal</keyword>
<keyword evidence="4" id="KW-1185">Reference proteome</keyword>
<dbReference type="InterPro" id="IPR018637">
    <property type="entry name" value="DUF2059"/>
</dbReference>
<feature type="signal peptide" evidence="1">
    <location>
        <begin position="1"/>
        <end position="22"/>
    </location>
</feature>
<dbReference type="Proteomes" id="UP000237082">
    <property type="component" value="Unassembled WGS sequence"/>
</dbReference>
<dbReference type="RefSeq" id="WP_103901164.1">
    <property type="nucleotide sequence ID" value="NZ_PQWB01000011.1"/>
</dbReference>
<feature type="chain" id="PRO_5015529137" description="DUF2059 domain-containing protein" evidence="1">
    <location>
        <begin position="23"/>
        <end position="174"/>
    </location>
</feature>
<sequence length="174" mass="19602">MKLKTLLAGAVLFCAAAAPCHAADAARHQAVQQMLDALRFDQTLDQMQAQMRQMLAQQFKNDLDREGCGPKPDCKQQAQAAFDKIQQEMAGYFSSPRLRRLMLDNIASFYETNFTADEIRQIAAFYQSPVGQKQLALAPQSTSSIMPILMQDMKANLHPRIQTLMEQLKQEQAH</sequence>
<dbReference type="Pfam" id="PF09832">
    <property type="entry name" value="DUF2059"/>
    <property type="match status" value="1"/>
</dbReference>
<accession>A0A2S5DKH8</accession>
<reference evidence="4" key="1">
    <citation type="submission" date="2018-02" db="EMBL/GenBank/DDBJ databases">
        <authorList>
            <person name="O'Hara-Hanley K."/>
            <person name="Soby S."/>
        </authorList>
    </citation>
    <scope>NUCLEOTIDE SEQUENCE [LARGE SCALE GENOMIC DNA]</scope>
    <source>
        <strain evidence="4">MWU14-2602</strain>
    </source>
</reference>
<dbReference type="OrthoDB" id="8589964at2"/>